<dbReference type="OrthoDB" id="9943242at2"/>
<dbReference type="AlphaFoldDB" id="A0A9Q1ZBR8"/>
<dbReference type="RefSeq" id="WP_019278657.1">
    <property type="nucleotide sequence ID" value="NZ_LGVO01000063.1"/>
</dbReference>
<name>A0A9Q1ZBR8_CLOBO</name>
<reference evidence="1 2" key="1">
    <citation type="submission" date="2015-07" db="EMBL/GenBank/DDBJ databases">
        <title>Draft genome sequences of 17 French Clostridium botulinum group III.</title>
        <authorList>
            <person name="Woudstra C."/>
            <person name="Le Marechal C."/>
            <person name="Souillard R."/>
            <person name="Bayon-Auboyer M.-H."/>
            <person name="Dessouter D."/>
            <person name="Fach P."/>
        </authorList>
    </citation>
    <scope>NUCLEOTIDE SEQUENCE [LARGE SCALE GENOMIC DNA]</scope>
    <source>
        <strain evidence="1 2">12LNRI-CD</strain>
    </source>
</reference>
<evidence type="ECO:0000313" key="2">
    <source>
        <dbReference type="Proteomes" id="UP000037540"/>
    </source>
</evidence>
<proteinExistence type="predicted"/>
<organism evidence="1 2">
    <name type="scientific">Clostridium botulinum</name>
    <dbReference type="NCBI Taxonomy" id="1491"/>
    <lineage>
        <taxon>Bacteria</taxon>
        <taxon>Bacillati</taxon>
        <taxon>Bacillota</taxon>
        <taxon>Clostridia</taxon>
        <taxon>Eubacteriales</taxon>
        <taxon>Clostridiaceae</taxon>
        <taxon>Clostridium</taxon>
    </lineage>
</organism>
<dbReference type="Proteomes" id="UP000037540">
    <property type="component" value="Unassembled WGS sequence"/>
</dbReference>
<protein>
    <submittedName>
        <fullName evidence="1">Uncharacterized protein</fullName>
    </submittedName>
</protein>
<dbReference type="EMBL" id="LGVR01000073">
    <property type="protein sequence ID" value="KOA84093.1"/>
    <property type="molecule type" value="Genomic_DNA"/>
</dbReference>
<comment type="caution">
    <text evidence="1">The sequence shown here is derived from an EMBL/GenBank/DDBJ whole genome shotgun (WGS) entry which is preliminary data.</text>
</comment>
<sequence length="141" mass="16200">MINPYCTENNIYTYMNQYTNNGTYTLEVKNNGFFPAQVVFICFYKGVFVTRKSPIFNYDKTYQIKYPKTACQISVTIYNNNTNPPSVMCQKLYPQGKDIRILLWGTGTATSCTEPDNSNSNCKNLCRCCRQAMHMNPCINS</sequence>
<accession>A0A9Q1ZBR8</accession>
<gene>
    <name evidence="1" type="ORF">ADU74_11625</name>
</gene>
<evidence type="ECO:0000313" key="1">
    <source>
        <dbReference type="EMBL" id="KOA84093.1"/>
    </source>
</evidence>